<feature type="binding site" evidence="13">
    <location>
        <position position="576"/>
    </location>
    <ligand>
        <name>4-amino-2-methyl-5-(diphosphooxymethyl)pyrimidine</name>
        <dbReference type="ChEBI" id="CHEBI:57841"/>
    </ligand>
</feature>
<dbReference type="Pfam" id="PF08543">
    <property type="entry name" value="Phos_pyr_kin"/>
    <property type="match status" value="1"/>
</dbReference>
<dbReference type="CDD" id="cd00564">
    <property type="entry name" value="TMP_TenI"/>
    <property type="match status" value="2"/>
</dbReference>
<comment type="cofactor">
    <cofactor evidence="13">
        <name>Mg(2+)</name>
        <dbReference type="ChEBI" id="CHEBI:18420"/>
    </cofactor>
    <text evidence="13">Binds 1 Mg(2+) ion per subunit.</text>
</comment>
<dbReference type="GO" id="GO:0005524">
    <property type="term" value="F:ATP binding"/>
    <property type="evidence" value="ECO:0007669"/>
    <property type="project" value="UniProtKB-KW"/>
</dbReference>
<evidence type="ECO:0000256" key="8">
    <source>
        <dbReference type="ARBA" id="ARBA00022977"/>
    </source>
</evidence>
<evidence type="ECO:0000259" key="15">
    <source>
        <dbReference type="Pfam" id="PF08543"/>
    </source>
</evidence>
<feature type="binding site" evidence="13">
    <location>
        <begin position="573"/>
        <end position="575"/>
    </location>
    <ligand>
        <name>2-[(2R,5Z)-2-carboxy-4-methylthiazol-5(2H)-ylidene]ethyl phosphate</name>
        <dbReference type="ChEBI" id="CHEBI:62899"/>
    </ligand>
</feature>
<dbReference type="GeneID" id="98070690"/>
<evidence type="ECO:0000256" key="7">
    <source>
        <dbReference type="ARBA" id="ARBA00022842"/>
    </source>
</evidence>
<organism evidence="16 17">
    <name type="scientific">Odoribacter laneus YIT 12061</name>
    <dbReference type="NCBI Taxonomy" id="742817"/>
    <lineage>
        <taxon>Bacteria</taxon>
        <taxon>Pseudomonadati</taxon>
        <taxon>Bacteroidota</taxon>
        <taxon>Bacteroidia</taxon>
        <taxon>Bacteroidales</taxon>
        <taxon>Odoribacteraceae</taxon>
        <taxon>Odoribacter</taxon>
    </lineage>
</organism>
<dbReference type="InterPro" id="IPR013785">
    <property type="entry name" value="Aldolase_TIM"/>
</dbReference>
<feature type="binding site" evidence="13">
    <location>
        <position position="609"/>
    </location>
    <ligand>
        <name>2-[(2R,5Z)-2-carboxy-4-methylthiazol-5(2H)-ylidene]ethyl phosphate</name>
        <dbReference type="ChEBI" id="CHEBI:62899"/>
    </ligand>
</feature>
<comment type="catalytic activity">
    <reaction evidence="11 13">
        <text>2-(2-carboxy-4-methylthiazol-5-yl)ethyl phosphate + 4-amino-2-methyl-5-(diphosphooxymethyl)pyrimidine + 2 H(+) = thiamine phosphate + CO2 + diphosphate</text>
        <dbReference type="Rhea" id="RHEA:47848"/>
        <dbReference type="ChEBI" id="CHEBI:15378"/>
        <dbReference type="ChEBI" id="CHEBI:16526"/>
        <dbReference type="ChEBI" id="CHEBI:33019"/>
        <dbReference type="ChEBI" id="CHEBI:37575"/>
        <dbReference type="ChEBI" id="CHEBI:57841"/>
        <dbReference type="ChEBI" id="CHEBI:62890"/>
        <dbReference type="EC" id="2.5.1.3"/>
    </reaction>
</comment>
<dbReference type="GO" id="GO:0005737">
    <property type="term" value="C:cytoplasm"/>
    <property type="evidence" value="ECO:0007669"/>
    <property type="project" value="TreeGrafter"/>
</dbReference>
<keyword evidence="8 13" id="KW-0784">Thiamine biosynthesis</keyword>
<evidence type="ECO:0000256" key="5">
    <source>
        <dbReference type="ARBA" id="ARBA00022777"/>
    </source>
</evidence>
<dbReference type="GO" id="GO:0009229">
    <property type="term" value="P:thiamine diphosphate biosynthetic process"/>
    <property type="evidence" value="ECO:0007669"/>
    <property type="project" value="UniProtKB-UniRule"/>
</dbReference>
<gene>
    <name evidence="13" type="primary">thiE</name>
    <name evidence="16" type="ORF">HMPREF9449_00855</name>
</gene>
<comment type="catalytic activity">
    <reaction evidence="12 13">
        <text>2-[(2R,5Z)-2-carboxy-4-methylthiazol-5(2H)-ylidene]ethyl phosphate + 4-amino-2-methyl-5-(diphosphooxymethyl)pyrimidine + 2 H(+) = thiamine phosphate + CO2 + diphosphate</text>
        <dbReference type="Rhea" id="RHEA:47844"/>
        <dbReference type="ChEBI" id="CHEBI:15378"/>
        <dbReference type="ChEBI" id="CHEBI:16526"/>
        <dbReference type="ChEBI" id="CHEBI:33019"/>
        <dbReference type="ChEBI" id="CHEBI:37575"/>
        <dbReference type="ChEBI" id="CHEBI:57841"/>
        <dbReference type="ChEBI" id="CHEBI:62899"/>
        <dbReference type="EC" id="2.5.1.3"/>
    </reaction>
</comment>
<dbReference type="Pfam" id="PF02581">
    <property type="entry name" value="TMP-TENI"/>
    <property type="match status" value="2"/>
</dbReference>
<dbReference type="NCBIfam" id="NF000736">
    <property type="entry name" value="PRK00043.2-3"/>
    <property type="match status" value="1"/>
</dbReference>
<dbReference type="Proteomes" id="UP000004892">
    <property type="component" value="Unassembled WGS sequence"/>
</dbReference>
<evidence type="ECO:0000256" key="10">
    <source>
        <dbReference type="ARBA" id="ARBA00047334"/>
    </source>
</evidence>
<proteinExistence type="inferred from homology"/>
<dbReference type="PANTHER" id="PTHR20857:SF15">
    <property type="entry name" value="THIAMINE-PHOSPHATE SYNTHASE"/>
    <property type="match status" value="1"/>
</dbReference>
<comment type="similarity">
    <text evidence="13">Belongs to the thiamine-phosphate synthase family.</text>
</comment>
<feature type="domain" description="Pyridoxamine kinase/Phosphomethylpyrimidine kinase" evidence="15">
    <location>
        <begin position="200"/>
        <end position="434"/>
    </location>
</feature>
<evidence type="ECO:0000256" key="9">
    <source>
        <dbReference type="ARBA" id="ARBA00023268"/>
    </source>
</evidence>
<comment type="catalytic activity">
    <reaction evidence="10 13">
        <text>4-methyl-5-(2-phosphooxyethyl)-thiazole + 4-amino-2-methyl-5-(diphosphooxymethyl)pyrimidine + H(+) = thiamine phosphate + diphosphate</text>
        <dbReference type="Rhea" id="RHEA:22328"/>
        <dbReference type="ChEBI" id="CHEBI:15378"/>
        <dbReference type="ChEBI" id="CHEBI:33019"/>
        <dbReference type="ChEBI" id="CHEBI:37575"/>
        <dbReference type="ChEBI" id="CHEBI:57841"/>
        <dbReference type="ChEBI" id="CHEBI:58296"/>
        <dbReference type="EC" id="2.5.1.3"/>
    </reaction>
</comment>
<keyword evidence="3 13" id="KW-0479">Metal-binding</keyword>
<dbReference type="SUPFAM" id="SSF51391">
    <property type="entry name" value="Thiamin phosphate synthase"/>
    <property type="match status" value="2"/>
</dbReference>
<feature type="binding site" evidence="13">
    <location>
        <begin position="476"/>
        <end position="480"/>
    </location>
    <ligand>
        <name>4-amino-2-methyl-5-(diphosphooxymethyl)pyrimidine</name>
        <dbReference type="ChEBI" id="CHEBI:57841"/>
    </ligand>
</feature>
<keyword evidence="5" id="KW-0418">Kinase</keyword>
<evidence type="ECO:0000259" key="14">
    <source>
        <dbReference type="Pfam" id="PF02581"/>
    </source>
</evidence>
<feature type="domain" description="Thiamine phosphate synthase/TenI" evidence="14">
    <location>
        <begin position="18"/>
        <end position="172"/>
    </location>
</feature>
<dbReference type="InterPro" id="IPR034291">
    <property type="entry name" value="TMP_synthase"/>
</dbReference>
<dbReference type="PANTHER" id="PTHR20857">
    <property type="entry name" value="THIAMINE-PHOSPHATE PYROPHOSPHORYLASE"/>
    <property type="match status" value="1"/>
</dbReference>
<dbReference type="AlphaFoldDB" id="H1DF19"/>
<feature type="domain" description="Thiamine phosphate synthase/TenI" evidence="14">
    <location>
        <begin position="451"/>
        <end position="629"/>
    </location>
</feature>
<name>H1DF19_9BACT</name>
<evidence type="ECO:0000256" key="3">
    <source>
        <dbReference type="ARBA" id="ARBA00022723"/>
    </source>
</evidence>
<dbReference type="STRING" id="742817.HMPREF9449_00855"/>
<dbReference type="Gene3D" id="3.40.1190.20">
    <property type="match status" value="1"/>
</dbReference>
<accession>H1DF19</accession>
<comment type="function">
    <text evidence="13">Condenses 4-methyl-5-(beta-hydroxyethyl)thiazole monophosphate (THZ-P) and 2-methyl-4-amino-5-hydroxymethyl pyrimidine pyrophosphate (HMP-PP) to form thiamine monophosphate (TMP).</text>
</comment>
<dbReference type="EMBL" id="ADMC01000014">
    <property type="protein sequence ID" value="EHP49337.1"/>
    <property type="molecule type" value="Genomic_DNA"/>
</dbReference>
<dbReference type="RefSeq" id="WP_009136003.1">
    <property type="nucleotide sequence ID" value="NZ_JH594596.1"/>
</dbReference>
<feature type="binding site" evidence="13">
    <location>
        <position position="509"/>
    </location>
    <ligand>
        <name>Mg(2+)</name>
        <dbReference type="ChEBI" id="CHEBI:18420"/>
    </ligand>
</feature>
<feature type="binding site" evidence="13">
    <location>
        <position position="508"/>
    </location>
    <ligand>
        <name>4-amino-2-methyl-5-(diphosphooxymethyl)pyrimidine</name>
        <dbReference type="ChEBI" id="CHEBI:57841"/>
    </ligand>
</feature>
<keyword evidence="17" id="KW-1185">Reference proteome</keyword>
<dbReference type="SUPFAM" id="SSF53613">
    <property type="entry name" value="Ribokinase-like"/>
    <property type="match status" value="1"/>
</dbReference>
<keyword evidence="9" id="KW-0511">Multifunctional enzyme</keyword>
<evidence type="ECO:0000313" key="16">
    <source>
        <dbReference type="EMBL" id="EHP49337.1"/>
    </source>
</evidence>
<dbReference type="InterPro" id="IPR029056">
    <property type="entry name" value="Ribokinase-like"/>
</dbReference>
<feature type="binding site" evidence="13">
    <location>
        <position position="547"/>
    </location>
    <ligand>
        <name>4-amino-2-methyl-5-(diphosphooxymethyl)pyrimidine</name>
        <dbReference type="ChEBI" id="CHEBI:57841"/>
    </ligand>
</feature>
<dbReference type="InterPro" id="IPR022998">
    <property type="entry name" value="ThiamineP_synth_TenI"/>
</dbReference>
<dbReference type="NCBIfam" id="TIGR00693">
    <property type="entry name" value="thiE"/>
    <property type="match status" value="1"/>
</dbReference>
<evidence type="ECO:0000256" key="11">
    <source>
        <dbReference type="ARBA" id="ARBA00047851"/>
    </source>
</evidence>
<evidence type="ECO:0000256" key="13">
    <source>
        <dbReference type="HAMAP-Rule" id="MF_00097"/>
    </source>
</evidence>
<dbReference type="HOGENOM" id="CLU_418470_0_0_10"/>
<dbReference type="InterPro" id="IPR036206">
    <property type="entry name" value="ThiamineP_synth_sf"/>
</dbReference>
<dbReference type="GO" id="GO:0004789">
    <property type="term" value="F:thiamine-phosphate diphosphorylase activity"/>
    <property type="evidence" value="ECO:0007669"/>
    <property type="project" value="UniProtKB-UniRule"/>
</dbReference>
<dbReference type="GO" id="GO:0008972">
    <property type="term" value="F:phosphomethylpyrimidine kinase activity"/>
    <property type="evidence" value="ECO:0007669"/>
    <property type="project" value="InterPro"/>
</dbReference>
<dbReference type="Gene3D" id="3.20.20.70">
    <property type="entry name" value="Aldolase class I"/>
    <property type="match status" value="2"/>
</dbReference>
<keyword evidence="7 13" id="KW-0460">Magnesium</keyword>
<dbReference type="GO" id="GO:0000287">
    <property type="term" value="F:magnesium ion binding"/>
    <property type="evidence" value="ECO:0007669"/>
    <property type="project" value="UniProtKB-UniRule"/>
</dbReference>
<evidence type="ECO:0000256" key="2">
    <source>
        <dbReference type="ARBA" id="ARBA00022679"/>
    </source>
</evidence>
<feature type="binding site" evidence="13">
    <location>
        <position position="528"/>
    </location>
    <ligand>
        <name>Mg(2+)</name>
        <dbReference type="ChEBI" id="CHEBI:18420"/>
    </ligand>
</feature>
<comment type="pathway">
    <text evidence="1 13">Cofactor biosynthesis; thiamine diphosphate biosynthesis; thiamine phosphate from 4-amino-2-methyl-5-diphosphomethylpyrimidine and 4-methyl-5-(2-phosphoethyl)-thiazole: step 1/1.</text>
</comment>
<dbReference type="GO" id="GO:0009228">
    <property type="term" value="P:thiamine biosynthetic process"/>
    <property type="evidence" value="ECO:0007669"/>
    <property type="project" value="UniProtKB-KW"/>
</dbReference>
<dbReference type="EC" id="2.5.1.3" evidence="13"/>
<evidence type="ECO:0000256" key="6">
    <source>
        <dbReference type="ARBA" id="ARBA00022840"/>
    </source>
</evidence>
<evidence type="ECO:0000256" key="12">
    <source>
        <dbReference type="ARBA" id="ARBA00047883"/>
    </source>
</evidence>
<dbReference type="eggNOG" id="COG0352">
    <property type="taxonomic scope" value="Bacteria"/>
</dbReference>
<dbReference type="CDD" id="cd01169">
    <property type="entry name" value="HMPP_kinase"/>
    <property type="match status" value="1"/>
</dbReference>
<comment type="caution">
    <text evidence="13">Lacks conserved residue(s) required for the propagation of feature annotation.</text>
</comment>
<comment type="caution">
    <text evidence="16">The sequence shown here is derived from an EMBL/GenBank/DDBJ whole genome shotgun (WGS) entry which is preliminary data.</text>
</comment>
<reference evidence="16 17" key="1">
    <citation type="submission" date="2012-01" db="EMBL/GenBank/DDBJ databases">
        <title>The Genome Sequence of Odoribacter laneus YIT 12061.</title>
        <authorList>
            <consortium name="The Broad Institute Genome Sequencing Platform"/>
            <person name="Earl A."/>
            <person name="Ward D."/>
            <person name="Feldgarden M."/>
            <person name="Gevers D."/>
            <person name="Morotomi M."/>
            <person name="Young S.K."/>
            <person name="Zeng Q."/>
            <person name="Gargeya S."/>
            <person name="Fitzgerald M."/>
            <person name="Haas B."/>
            <person name="Abouelleil A."/>
            <person name="Alvarado L."/>
            <person name="Arachchi H.M."/>
            <person name="Berlin A."/>
            <person name="Chapman S.B."/>
            <person name="Gearin G."/>
            <person name="Goldberg J."/>
            <person name="Griggs A."/>
            <person name="Gujja S."/>
            <person name="Hansen M."/>
            <person name="Heiman D."/>
            <person name="Howarth C."/>
            <person name="Larimer J."/>
            <person name="Lui A."/>
            <person name="MacDonald P.J.P."/>
            <person name="McCowen C."/>
            <person name="Montmayeur A."/>
            <person name="Murphy C."/>
            <person name="Neiman D."/>
            <person name="Pearson M."/>
            <person name="Priest M."/>
            <person name="Roberts A."/>
            <person name="Saif S."/>
            <person name="Shea T."/>
            <person name="Sisk P."/>
            <person name="Stolte C."/>
            <person name="Sykes S."/>
            <person name="Wortman J."/>
            <person name="Nusbaum C."/>
            <person name="Birren B."/>
        </authorList>
    </citation>
    <scope>NUCLEOTIDE SEQUENCE [LARGE SCALE GENOMIC DNA]</scope>
    <source>
        <strain evidence="16 17">YIT 12061</strain>
    </source>
</reference>
<protein>
    <recommendedName>
        <fullName evidence="13">Thiamine-phosphate synthase</fullName>
        <shortName evidence="13">TP synthase</shortName>
        <shortName evidence="13">TPS</shortName>
        <ecNumber evidence="13">2.5.1.3</ecNumber>
    </recommendedName>
    <alternativeName>
        <fullName evidence="13">Thiamine-phosphate pyrophosphorylase</fullName>
        <shortName evidence="13">TMP pyrophosphorylase</shortName>
        <shortName evidence="13">TMP-PPase</shortName>
    </alternativeName>
</protein>
<dbReference type="InterPro" id="IPR013749">
    <property type="entry name" value="PM/HMP-P_kinase-1"/>
</dbReference>
<keyword evidence="6" id="KW-0067">ATP-binding</keyword>
<dbReference type="eggNOG" id="COG0351">
    <property type="taxonomic scope" value="Bacteria"/>
</dbReference>
<dbReference type="InterPro" id="IPR004399">
    <property type="entry name" value="HMP/HMP-P_kinase_dom"/>
</dbReference>
<keyword evidence="2 13" id="KW-0808">Transferase</keyword>
<dbReference type="PATRIC" id="fig|742817.3.peg.910"/>
<keyword evidence="4" id="KW-0547">Nucleotide-binding</keyword>
<evidence type="ECO:0000256" key="1">
    <source>
        <dbReference type="ARBA" id="ARBA00005165"/>
    </source>
</evidence>
<evidence type="ECO:0000256" key="4">
    <source>
        <dbReference type="ARBA" id="ARBA00022741"/>
    </source>
</evidence>
<dbReference type="HAMAP" id="MF_00097">
    <property type="entry name" value="TMP_synthase"/>
    <property type="match status" value="1"/>
</dbReference>
<evidence type="ECO:0000313" key="17">
    <source>
        <dbReference type="Proteomes" id="UP000004892"/>
    </source>
</evidence>
<sequence length="652" mass="73877">MLTILITSPFFISEETTICNLLFDYGLDLLHLRKPGADRTVFENFIQKIRPCYRNRIVLHDFYELVAIYHLRGIHLKSTQRDKIGMYENFSHISISCHTVAEIKTLPATVTYCFLSPVFDSLSKPDYYSPFRELPEITEAKLPLPVIALGGITPDKIRLCQRAGFAGVAVLGYIWERPQEAVMRFRDLKTPTVFSIAGFDPSGGAGITADLKTFESCSVYGRGILSALTFQNEKEYLATKNFCLEEIIRQLELQFRYAIPSFIKIGLLPDQEILFSLTRYLTQKVPDIKIIWDPILRTSSGFTFHTSLSLPDHFLRQLFLITPNTEELHQLFGENLCISDLQKLCKKYQFHLLWKGGHNAEEISVDRLIGPDTLHCFPVERSIYQKHGTGCILSAAITAYLARGISLVEACRKAQVYVSRFMDSNDSLLGYHLPVPLKNIPLPSTLRLQYITDYKEGWTIGEQVEAVCQGGVRWIQLRMKKNSKAEILQTGRLIKEICRYYNALFIVNDQVEIARQLDADGVHLGLEDMNPEEARKILGPDKIIGATCNTMEDIRLRAIQKVDYIGLGPFRYTTTKQKLSPVLGVEGYQKILHSMSREGISIPVFAIGGIQDADFIPLLQTGIQGIALSGLIKNSPDIKQKVREIRKELESI</sequence>
<dbReference type="UniPathway" id="UPA00060">
    <property type="reaction ID" value="UER00141"/>
</dbReference>